<dbReference type="AlphaFoldDB" id="A0A7K3LVF1"/>
<sequence length="149" mass="15853">MTSRSIRVFSAAALSAAALTLAVPAVAHADGTKDPRFGGPPTTSAPERTQHCNDSTESGHDGVTRTRHTLGRTGPTSFVLDYETENVPDKIDVIYQGKEIYTTGYVGDDVNEGTGSVRVNVPRGSDDFVDVLVHGGQNTNWSYTVKCPA</sequence>
<keyword evidence="2" id="KW-0732">Signal</keyword>
<feature type="signal peptide" evidence="2">
    <location>
        <begin position="1"/>
        <end position="29"/>
    </location>
</feature>
<comment type="caution">
    <text evidence="3">The sequence shown here is derived from an EMBL/GenBank/DDBJ whole genome shotgun (WGS) entry which is preliminary data.</text>
</comment>
<accession>A0A7K3LVF1</accession>
<evidence type="ECO:0000256" key="1">
    <source>
        <dbReference type="SAM" id="MobiDB-lite"/>
    </source>
</evidence>
<proteinExistence type="predicted"/>
<evidence type="ECO:0000313" key="3">
    <source>
        <dbReference type="EMBL" id="NDK91911.1"/>
    </source>
</evidence>
<protein>
    <recommendedName>
        <fullName evidence="5">Secreted protein</fullName>
    </recommendedName>
</protein>
<feature type="chain" id="PRO_5029611529" description="Secreted protein" evidence="2">
    <location>
        <begin position="30"/>
        <end position="149"/>
    </location>
</feature>
<feature type="compositionally biased region" description="Polar residues" evidence="1">
    <location>
        <begin position="41"/>
        <end position="56"/>
    </location>
</feature>
<dbReference type="EMBL" id="JAADZU010000089">
    <property type="protein sequence ID" value="NDK91911.1"/>
    <property type="molecule type" value="Genomic_DNA"/>
</dbReference>
<organism evidence="3 4">
    <name type="scientific">Gordonia desulfuricans</name>
    <dbReference type="NCBI Taxonomy" id="89051"/>
    <lineage>
        <taxon>Bacteria</taxon>
        <taxon>Bacillati</taxon>
        <taxon>Actinomycetota</taxon>
        <taxon>Actinomycetes</taxon>
        <taxon>Mycobacteriales</taxon>
        <taxon>Gordoniaceae</taxon>
        <taxon>Gordonia</taxon>
    </lineage>
</organism>
<reference evidence="3 4" key="1">
    <citation type="submission" date="2020-01" db="EMBL/GenBank/DDBJ databases">
        <title>Investigation of new actinobacteria for the biodesulphurisation of diesel fuel.</title>
        <authorList>
            <person name="Athi Narayanan S.M."/>
        </authorList>
    </citation>
    <scope>NUCLEOTIDE SEQUENCE [LARGE SCALE GENOMIC DNA]</scope>
    <source>
        <strain evidence="3 4">213E</strain>
    </source>
</reference>
<evidence type="ECO:0008006" key="5">
    <source>
        <dbReference type="Google" id="ProtNLM"/>
    </source>
</evidence>
<dbReference type="Proteomes" id="UP000466307">
    <property type="component" value="Unassembled WGS sequence"/>
</dbReference>
<keyword evidence="4" id="KW-1185">Reference proteome</keyword>
<name>A0A7K3LVF1_9ACTN</name>
<gene>
    <name evidence="3" type="ORF">GYA93_20410</name>
</gene>
<evidence type="ECO:0000256" key="2">
    <source>
        <dbReference type="SAM" id="SignalP"/>
    </source>
</evidence>
<dbReference type="RefSeq" id="WP_020792285.1">
    <property type="nucleotide sequence ID" value="NZ_JAADZU010000089.1"/>
</dbReference>
<evidence type="ECO:0000313" key="4">
    <source>
        <dbReference type="Proteomes" id="UP000466307"/>
    </source>
</evidence>
<feature type="region of interest" description="Disordered" evidence="1">
    <location>
        <begin position="30"/>
        <end position="74"/>
    </location>
</feature>